<sequence length="70" mass="7886">MKSETKKEKKKDAFPGCNVYSGSSFPAAKLVFMFERLKKSRLTVKRVLQALDFAPAKVAGQQDIIQKVRP</sequence>
<reference evidence="1 2" key="1">
    <citation type="submission" date="2021-06" db="EMBL/GenBank/DDBJ databases">
        <authorList>
            <person name="Palmer J.M."/>
        </authorList>
    </citation>
    <scope>NUCLEOTIDE SEQUENCE [LARGE SCALE GENOMIC DNA]</scope>
    <source>
        <strain evidence="1 2">CL_MEX2019</strain>
        <tissue evidence="1">Muscle</tissue>
    </source>
</reference>
<proteinExistence type="predicted"/>
<keyword evidence="2" id="KW-1185">Reference proteome</keyword>
<evidence type="ECO:0000313" key="1">
    <source>
        <dbReference type="EMBL" id="MED6285653.1"/>
    </source>
</evidence>
<comment type="caution">
    <text evidence="1">The sequence shown here is derived from an EMBL/GenBank/DDBJ whole genome shotgun (WGS) entry which is preliminary data.</text>
</comment>
<gene>
    <name evidence="1" type="ORF">CHARACLAT_031311</name>
</gene>
<evidence type="ECO:0000313" key="2">
    <source>
        <dbReference type="Proteomes" id="UP001352852"/>
    </source>
</evidence>
<accession>A0ABU7EEF9</accession>
<dbReference type="Proteomes" id="UP001352852">
    <property type="component" value="Unassembled WGS sequence"/>
</dbReference>
<organism evidence="1 2">
    <name type="scientific">Characodon lateralis</name>
    <dbReference type="NCBI Taxonomy" id="208331"/>
    <lineage>
        <taxon>Eukaryota</taxon>
        <taxon>Metazoa</taxon>
        <taxon>Chordata</taxon>
        <taxon>Craniata</taxon>
        <taxon>Vertebrata</taxon>
        <taxon>Euteleostomi</taxon>
        <taxon>Actinopterygii</taxon>
        <taxon>Neopterygii</taxon>
        <taxon>Teleostei</taxon>
        <taxon>Neoteleostei</taxon>
        <taxon>Acanthomorphata</taxon>
        <taxon>Ovalentaria</taxon>
        <taxon>Atherinomorphae</taxon>
        <taxon>Cyprinodontiformes</taxon>
        <taxon>Goodeidae</taxon>
        <taxon>Characodon</taxon>
    </lineage>
</organism>
<dbReference type="EMBL" id="JAHUTJ010054195">
    <property type="protein sequence ID" value="MED6285653.1"/>
    <property type="molecule type" value="Genomic_DNA"/>
</dbReference>
<protein>
    <submittedName>
        <fullName evidence="1">Uncharacterized protein</fullName>
    </submittedName>
</protein>
<name>A0ABU7EEF9_9TELE</name>